<dbReference type="HOGENOM" id="CLU_062999_3_2_9"/>
<evidence type="ECO:0000313" key="3">
    <source>
        <dbReference type="Proteomes" id="UP000007177"/>
    </source>
</evidence>
<reference evidence="3" key="1">
    <citation type="submission" date="2011-07" db="EMBL/GenBank/DDBJ databases">
        <title>Complete genome sequence of Acetobacterium woodii.</title>
        <authorList>
            <person name="Poehlein A."/>
            <person name="Schmidt S."/>
            <person name="Kaster A.-K."/>
            <person name="Goenrich M."/>
            <person name="Vollmers J."/>
            <person name="Thuermer A."/>
            <person name="Gottschalk G."/>
            <person name="Thauer R.K."/>
            <person name="Daniel R."/>
            <person name="Mueller V."/>
        </authorList>
    </citation>
    <scope>NUCLEOTIDE SEQUENCE [LARGE SCALE GENOMIC DNA]</scope>
    <source>
        <strain evidence="3">ATCC 29683 / DSM 1030 / JCM 2381 / KCTC 1655 / WB1</strain>
    </source>
</reference>
<dbReference type="EMBL" id="CP002987">
    <property type="protein sequence ID" value="AFA49845.1"/>
    <property type="molecule type" value="Genomic_DNA"/>
</dbReference>
<evidence type="ECO:0000313" key="2">
    <source>
        <dbReference type="EMBL" id="AFA49845.1"/>
    </source>
</evidence>
<gene>
    <name evidence="2" type="primary">dnaC2</name>
    <name evidence="2" type="ordered locus">Awo_c31170</name>
</gene>
<dbReference type="InterPro" id="IPR002611">
    <property type="entry name" value="IstB_ATP-bd"/>
</dbReference>
<dbReference type="GO" id="GO:0005524">
    <property type="term" value="F:ATP binding"/>
    <property type="evidence" value="ECO:0007669"/>
    <property type="project" value="InterPro"/>
</dbReference>
<dbReference type="Proteomes" id="UP000007177">
    <property type="component" value="Chromosome"/>
</dbReference>
<dbReference type="InterPro" id="IPR027417">
    <property type="entry name" value="P-loop_NTPase"/>
</dbReference>
<keyword evidence="3" id="KW-1185">Reference proteome</keyword>
<accession>H6LIV6</accession>
<organism evidence="2 3">
    <name type="scientific">Acetobacterium woodii (strain ATCC 29683 / DSM 1030 / JCM 2381 / KCTC 1655 / WB1)</name>
    <dbReference type="NCBI Taxonomy" id="931626"/>
    <lineage>
        <taxon>Bacteria</taxon>
        <taxon>Bacillati</taxon>
        <taxon>Bacillota</taxon>
        <taxon>Clostridia</taxon>
        <taxon>Eubacteriales</taxon>
        <taxon>Eubacteriaceae</taxon>
        <taxon>Acetobacterium</taxon>
    </lineage>
</organism>
<dbReference type="STRING" id="931626.Awo_c31170"/>
<dbReference type="eggNOG" id="COG1484">
    <property type="taxonomic scope" value="Bacteria"/>
</dbReference>
<dbReference type="SUPFAM" id="SSF52540">
    <property type="entry name" value="P-loop containing nucleoside triphosphate hydrolases"/>
    <property type="match status" value="1"/>
</dbReference>
<name>H6LIV6_ACEWD</name>
<dbReference type="PANTHER" id="PTHR30050:SF4">
    <property type="entry name" value="ATP-BINDING PROTEIN RV3427C IN INSERTION SEQUENCE-RELATED"/>
    <property type="match status" value="1"/>
</dbReference>
<dbReference type="OrthoDB" id="9770694at2"/>
<dbReference type="NCBIfam" id="NF005992">
    <property type="entry name" value="PRK08116.1"/>
    <property type="match status" value="1"/>
</dbReference>
<dbReference type="RefSeq" id="WP_014357442.1">
    <property type="nucleotide sequence ID" value="NC_016894.1"/>
</dbReference>
<dbReference type="CDD" id="cd00009">
    <property type="entry name" value="AAA"/>
    <property type="match status" value="1"/>
</dbReference>
<dbReference type="AlphaFoldDB" id="H6LIV6"/>
<dbReference type="Pfam" id="PF01695">
    <property type="entry name" value="IstB_IS21"/>
    <property type="match status" value="1"/>
</dbReference>
<dbReference type="KEGG" id="awo:Awo_c31170"/>
<sequence length="281" mass="32845">MMDLISIEEISKTCSIVDVNDYVKDGLIYCHKCNTPKEVVLDFLDKTRKVFCICECEKQIRDLKAEGFIALQEKENVRRLQTMGIQDDAFKKWTFDQDDGGQPNIEMARIYADNFMNDFFKTGMGMIFWGNVGRGKTFTAACIANQLIENNVPVMMTSFAKIVDDIFSIQDKAGYFKEFSRYKLLIIDDLGAERQTDYAMEQVYKVVDDRYKNNLPMIITTNLTINELKNPKKVEYSRIYDRILEECVPVSFTGKNYRQEIRNEQIEWAKEKFRKEKRMGA</sequence>
<reference evidence="2 3" key="2">
    <citation type="journal article" date="2012" name="PLoS ONE">
        <title>An ancient pathway combining carbon dioxide fixation with the generation and utilization of a sodium ion gradient for ATP synthesis.</title>
        <authorList>
            <person name="Poehlein A."/>
            <person name="Schmidt S."/>
            <person name="Kaster A.K."/>
            <person name="Goenrich M."/>
            <person name="Vollmers J."/>
            <person name="Thurmer A."/>
            <person name="Bertsch J."/>
            <person name="Schuchmann K."/>
            <person name="Voigt B."/>
            <person name="Hecker M."/>
            <person name="Daniel R."/>
            <person name="Thauer R.K."/>
            <person name="Gottschalk G."/>
            <person name="Muller V."/>
        </authorList>
    </citation>
    <scope>NUCLEOTIDE SEQUENCE [LARGE SCALE GENOMIC DNA]</scope>
    <source>
        <strain evidence="3">ATCC 29683 / DSM 1030 / JCM 2381 / KCTC 1655 / WB1</strain>
    </source>
</reference>
<protein>
    <submittedName>
        <fullName evidence="2">Putative prophage LambdaBa02 DNA replication protein DnaC2</fullName>
    </submittedName>
</protein>
<dbReference type="Gene3D" id="3.40.50.300">
    <property type="entry name" value="P-loop containing nucleotide triphosphate hydrolases"/>
    <property type="match status" value="1"/>
</dbReference>
<evidence type="ECO:0000259" key="1">
    <source>
        <dbReference type="Pfam" id="PF01695"/>
    </source>
</evidence>
<feature type="domain" description="IstB-like ATP-binding" evidence="1">
    <location>
        <begin position="116"/>
        <end position="262"/>
    </location>
</feature>
<dbReference type="PANTHER" id="PTHR30050">
    <property type="entry name" value="CHROMOSOMAL REPLICATION INITIATOR PROTEIN DNAA"/>
    <property type="match status" value="1"/>
</dbReference>
<dbReference type="GO" id="GO:0006260">
    <property type="term" value="P:DNA replication"/>
    <property type="evidence" value="ECO:0007669"/>
    <property type="project" value="TreeGrafter"/>
</dbReference>
<proteinExistence type="predicted"/>